<dbReference type="GO" id="GO:0007218">
    <property type="term" value="P:neuropeptide signaling pathway"/>
    <property type="evidence" value="ECO:0007669"/>
    <property type="project" value="TreeGrafter"/>
</dbReference>
<proteinExistence type="predicted"/>
<dbReference type="Pfam" id="PF00001">
    <property type="entry name" value="7tm_1"/>
    <property type="match status" value="1"/>
</dbReference>
<keyword evidence="7" id="KW-0675">Receptor</keyword>
<comment type="subcellular location">
    <subcellularLocation>
        <location evidence="1">Cell membrane</location>
        <topology evidence="1">Multi-pass membrane protein</topology>
    </subcellularLocation>
</comment>
<comment type="caution">
    <text evidence="11">The sequence shown here is derived from an EMBL/GenBank/DDBJ whole genome shotgun (WGS) entry which is preliminary data.</text>
</comment>
<keyword evidence="6 9" id="KW-0472">Membrane</keyword>
<evidence type="ECO:0000256" key="6">
    <source>
        <dbReference type="ARBA" id="ARBA00023136"/>
    </source>
</evidence>
<keyword evidence="8" id="KW-0807">Transducer</keyword>
<dbReference type="Proteomes" id="UP000663852">
    <property type="component" value="Unassembled WGS sequence"/>
</dbReference>
<dbReference type="InterPro" id="IPR000276">
    <property type="entry name" value="GPCR_Rhodpsn"/>
</dbReference>
<feature type="transmembrane region" description="Helical" evidence="9">
    <location>
        <begin position="41"/>
        <end position="63"/>
    </location>
</feature>
<feature type="transmembrane region" description="Helical" evidence="9">
    <location>
        <begin position="83"/>
        <end position="103"/>
    </location>
</feature>
<keyword evidence="4 9" id="KW-1133">Transmembrane helix</keyword>
<evidence type="ECO:0000256" key="2">
    <source>
        <dbReference type="ARBA" id="ARBA00022475"/>
    </source>
</evidence>
<dbReference type="PANTHER" id="PTHR24230">
    <property type="entry name" value="G-PROTEIN COUPLED RECEPTOR"/>
    <property type="match status" value="1"/>
</dbReference>
<feature type="transmembrane region" description="Helical" evidence="9">
    <location>
        <begin position="232"/>
        <end position="253"/>
    </location>
</feature>
<accession>A0A815F4I0</accession>
<feature type="domain" description="G-protein coupled receptors family 1 profile" evidence="10">
    <location>
        <begin position="22"/>
        <end position="295"/>
    </location>
</feature>
<keyword evidence="5" id="KW-0297">G-protein coupled receptor</keyword>
<dbReference type="InterPro" id="IPR017452">
    <property type="entry name" value="GPCR_Rhodpsn_7TM"/>
</dbReference>
<evidence type="ECO:0000256" key="9">
    <source>
        <dbReference type="SAM" id="Phobius"/>
    </source>
</evidence>
<evidence type="ECO:0000313" key="13">
    <source>
        <dbReference type="Proteomes" id="UP000663828"/>
    </source>
</evidence>
<feature type="transmembrane region" description="Helical" evidence="9">
    <location>
        <begin position="169"/>
        <end position="193"/>
    </location>
</feature>
<dbReference type="PROSITE" id="PS50262">
    <property type="entry name" value="G_PROTEIN_RECEP_F1_2"/>
    <property type="match status" value="1"/>
</dbReference>
<protein>
    <recommendedName>
        <fullName evidence="10">G-protein coupled receptors family 1 profile domain-containing protein</fullName>
    </recommendedName>
</protein>
<evidence type="ECO:0000256" key="8">
    <source>
        <dbReference type="ARBA" id="ARBA00023224"/>
    </source>
</evidence>
<feature type="transmembrane region" description="Helical" evidence="9">
    <location>
        <begin position="6"/>
        <end position="29"/>
    </location>
</feature>
<evidence type="ECO:0000313" key="11">
    <source>
        <dbReference type="EMBL" id="CAF1314510.1"/>
    </source>
</evidence>
<dbReference type="SUPFAM" id="SSF81321">
    <property type="entry name" value="Family A G protein-coupled receptor-like"/>
    <property type="match status" value="1"/>
</dbReference>
<dbReference type="GO" id="GO:0005886">
    <property type="term" value="C:plasma membrane"/>
    <property type="evidence" value="ECO:0007669"/>
    <property type="project" value="UniProtKB-SubCell"/>
</dbReference>
<name>A0A815F4I0_ADIRI</name>
<evidence type="ECO:0000259" key="10">
    <source>
        <dbReference type="PROSITE" id="PS50262"/>
    </source>
</evidence>
<evidence type="ECO:0000256" key="7">
    <source>
        <dbReference type="ARBA" id="ARBA00023170"/>
    </source>
</evidence>
<evidence type="ECO:0000256" key="5">
    <source>
        <dbReference type="ARBA" id="ARBA00023040"/>
    </source>
</evidence>
<evidence type="ECO:0000256" key="3">
    <source>
        <dbReference type="ARBA" id="ARBA00022692"/>
    </source>
</evidence>
<sequence length="310" mass="35428">MSILSSLFQIAGIILLAIGSLSCILNLIVFTSNSLRKNPCAMCFVGISTVDLLYLYLGLLPTILQSGFNINPGTSNIVFCRCFYYVDFILSILGPTYLIITSIERTLVTSRNAGIRKRSTRRLVLLCLISSILFWALFQIHIFIYINIIQIAPNYFLCYYQAGLYTAFITFYSLFIVGITPPVLMGIFGFLTLRNIRQVSQVRHHSHTSIIETIAAGRPHAIHSKDRQLIRIVFMEIMIYLISRFPSTIFLIYQQITQHETKSDAQISIEQFIANITYFTGFIDSSISCYANILISKNFRTELKRIFRCR</sequence>
<dbReference type="AlphaFoldDB" id="A0A815F4I0"/>
<keyword evidence="2" id="KW-1003">Cell membrane</keyword>
<feature type="transmembrane region" description="Helical" evidence="9">
    <location>
        <begin position="273"/>
        <end position="295"/>
    </location>
</feature>
<evidence type="ECO:0000256" key="1">
    <source>
        <dbReference type="ARBA" id="ARBA00004651"/>
    </source>
</evidence>
<feature type="transmembrane region" description="Helical" evidence="9">
    <location>
        <begin position="123"/>
        <end position="149"/>
    </location>
</feature>
<keyword evidence="3 9" id="KW-0812">Transmembrane</keyword>
<gene>
    <name evidence="12" type="ORF">EDS130_LOCUS34610</name>
    <name evidence="11" type="ORF">XAT740_LOCUS29568</name>
</gene>
<dbReference type="EMBL" id="CAJNOR010002583">
    <property type="protein sequence ID" value="CAF1314510.1"/>
    <property type="molecule type" value="Genomic_DNA"/>
</dbReference>
<organism evidence="11 13">
    <name type="scientific">Adineta ricciae</name>
    <name type="common">Rotifer</name>
    <dbReference type="NCBI Taxonomy" id="249248"/>
    <lineage>
        <taxon>Eukaryota</taxon>
        <taxon>Metazoa</taxon>
        <taxon>Spiralia</taxon>
        <taxon>Gnathifera</taxon>
        <taxon>Rotifera</taxon>
        <taxon>Eurotatoria</taxon>
        <taxon>Bdelloidea</taxon>
        <taxon>Adinetida</taxon>
        <taxon>Adinetidae</taxon>
        <taxon>Adineta</taxon>
    </lineage>
</organism>
<dbReference type="EMBL" id="CAJNOJ010000292">
    <property type="protein sequence ID" value="CAF1375219.1"/>
    <property type="molecule type" value="Genomic_DNA"/>
</dbReference>
<keyword evidence="13" id="KW-1185">Reference proteome</keyword>
<evidence type="ECO:0000313" key="12">
    <source>
        <dbReference type="EMBL" id="CAF1375219.1"/>
    </source>
</evidence>
<dbReference type="Gene3D" id="1.20.1070.10">
    <property type="entry name" value="Rhodopsin 7-helix transmembrane proteins"/>
    <property type="match status" value="1"/>
</dbReference>
<dbReference type="GO" id="GO:0008528">
    <property type="term" value="F:G protein-coupled peptide receptor activity"/>
    <property type="evidence" value="ECO:0007669"/>
    <property type="project" value="TreeGrafter"/>
</dbReference>
<evidence type="ECO:0000256" key="4">
    <source>
        <dbReference type="ARBA" id="ARBA00022989"/>
    </source>
</evidence>
<dbReference type="Proteomes" id="UP000663828">
    <property type="component" value="Unassembled WGS sequence"/>
</dbReference>
<reference evidence="11" key="1">
    <citation type="submission" date="2021-02" db="EMBL/GenBank/DDBJ databases">
        <authorList>
            <person name="Nowell W R."/>
        </authorList>
    </citation>
    <scope>NUCLEOTIDE SEQUENCE</scope>
</reference>